<reference evidence="3" key="1">
    <citation type="submission" date="2016-11" db="UniProtKB">
        <authorList>
            <consortium name="WormBaseParasite"/>
        </authorList>
    </citation>
    <scope>IDENTIFICATION</scope>
</reference>
<feature type="region of interest" description="Disordered" evidence="1">
    <location>
        <begin position="182"/>
        <end position="247"/>
    </location>
</feature>
<dbReference type="WBParaSite" id="maker-unitig_35164-snap-gene-0.2-mRNA-1">
    <property type="protein sequence ID" value="maker-unitig_35164-snap-gene-0.2-mRNA-1"/>
    <property type="gene ID" value="maker-unitig_35164-snap-gene-0.2"/>
</dbReference>
<feature type="region of interest" description="Disordered" evidence="1">
    <location>
        <begin position="38"/>
        <end position="58"/>
    </location>
</feature>
<accession>A0A1I8FHK6</accession>
<feature type="region of interest" description="Disordered" evidence="1">
    <location>
        <begin position="1"/>
        <end position="21"/>
    </location>
</feature>
<evidence type="ECO:0000256" key="1">
    <source>
        <dbReference type="SAM" id="MobiDB-lite"/>
    </source>
</evidence>
<organism evidence="2 3">
    <name type="scientific">Macrostomum lignano</name>
    <dbReference type="NCBI Taxonomy" id="282301"/>
    <lineage>
        <taxon>Eukaryota</taxon>
        <taxon>Metazoa</taxon>
        <taxon>Spiralia</taxon>
        <taxon>Lophotrochozoa</taxon>
        <taxon>Platyhelminthes</taxon>
        <taxon>Rhabditophora</taxon>
        <taxon>Macrostomorpha</taxon>
        <taxon>Macrostomida</taxon>
        <taxon>Macrostomidae</taxon>
        <taxon>Macrostomum</taxon>
    </lineage>
</organism>
<sequence>GGSQCGPAANTARTWPRQRPSDTCAAARHFVNESSAAPACNPATLSQRGSERRDEAAAEGGAAEVLVVPTEASVHGGEPILLLLRGPSAGRDQPPPKSRYCLVFEGSNRRHVTSCEIALAQRGSSQGCQSHDIPERVELSVFADSQRLHSLAFNFTPDPLLGVAADIADKFPLVPESLSSLAVRRPGSGRHRQAPVRRSAQVRPPGRRRGRDGRAGRRGAAAEEDRLPLPGDGRLAGEPRPAAAPHRPAGVLAAGPAGVGGRPDGPCSCCRPRPACAPGSNSWTAGQAACRARRTRVVKVRSWRTPSGADLVFMTTNKEKADTPLEQDLSIFPHLEVGHVRSTPTKETGLRPDGGRPLHRGPSWTSQTASAAVAAYRYDCGHFAETDSLSMMQSVLFDSRPMRCGHFSSSSSQQQQQLGTCFPGPSARRASLRMWPDPAPEAGRVGRPRHRWRASLTTRGQQPALLRAAGQKPTEQRHRKKRRASCVQAERQQSAAKGGGSGGWRQDQSEAGRDWQHDEAQLENRKLQESAPSARPARAGVCLLVCRDGALLAANGQAKPPAALLATAATAADSRLRLRDIFTAAAR</sequence>
<feature type="region of interest" description="Disordered" evidence="1">
    <location>
        <begin position="343"/>
        <end position="365"/>
    </location>
</feature>
<name>A0A1I8FHK6_9PLAT</name>
<evidence type="ECO:0000313" key="3">
    <source>
        <dbReference type="WBParaSite" id="maker-unitig_35164-snap-gene-0.2-mRNA-1"/>
    </source>
</evidence>
<feature type="region of interest" description="Disordered" evidence="1">
    <location>
        <begin position="405"/>
        <end position="515"/>
    </location>
</feature>
<evidence type="ECO:0000313" key="2">
    <source>
        <dbReference type="Proteomes" id="UP000095280"/>
    </source>
</evidence>
<protein>
    <submittedName>
        <fullName evidence="3">PPM-type phosphatase domain-containing protein</fullName>
    </submittedName>
</protein>
<feature type="compositionally biased region" description="Basic and acidic residues" evidence="1">
    <location>
        <begin position="212"/>
        <end position="227"/>
    </location>
</feature>
<keyword evidence="2" id="KW-1185">Reference proteome</keyword>
<proteinExistence type="predicted"/>
<dbReference type="Proteomes" id="UP000095280">
    <property type="component" value="Unplaced"/>
</dbReference>
<dbReference type="AlphaFoldDB" id="A0A1I8FHK6"/>
<feature type="compositionally biased region" description="Low complexity" evidence="1">
    <location>
        <begin position="408"/>
        <end position="417"/>
    </location>
</feature>